<accession>A0ABZ2TKH4</accession>
<proteinExistence type="predicted"/>
<keyword evidence="2" id="KW-1185">Reference proteome</keyword>
<dbReference type="EMBL" id="CP146606">
    <property type="protein sequence ID" value="WYK18268.1"/>
    <property type="molecule type" value="Genomic_DNA"/>
</dbReference>
<name>A0ABZ2TKH4_9RHOB</name>
<dbReference type="PANTHER" id="PTHR48100">
    <property type="entry name" value="BROAD-SPECIFICITY PHOSPHATASE YOR283W-RELATED"/>
    <property type="match status" value="1"/>
</dbReference>
<dbReference type="PIRSF" id="PIRSF000709">
    <property type="entry name" value="6PFK_2-Ptase"/>
    <property type="match status" value="1"/>
</dbReference>
<gene>
    <name evidence="1" type="ORF">RZS32_018155</name>
</gene>
<dbReference type="GO" id="GO:0016787">
    <property type="term" value="F:hydrolase activity"/>
    <property type="evidence" value="ECO:0007669"/>
    <property type="project" value="UniProtKB-KW"/>
</dbReference>
<protein>
    <submittedName>
        <fullName evidence="1">Histidine phosphatase family protein</fullName>
        <ecNumber evidence="1">3.1.3.-</ecNumber>
    </submittedName>
</protein>
<dbReference type="SUPFAM" id="SSF53254">
    <property type="entry name" value="Phosphoglycerate mutase-like"/>
    <property type="match status" value="1"/>
</dbReference>
<reference evidence="1 2" key="1">
    <citation type="submission" date="2024-02" db="EMBL/GenBank/DDBJ databases">
        <title>Roseovarius strain W115 nov., isolated from a marine algae.</title>
        <authorList>
            <person name="Lee M.W."/>
            <person name="Lee J.K."/>
            <person name="Kim J.M."/>
            <person name="Choi D.G."/>
            <person name="Baek J.H."/>
            <person name="Bayburt H."/>
            <person name="Jung J.J."/>
            <person name="Han D.M."/>
            <person name="Jeon C.O."/>
        </authorList>
    </citation>
    <scope>NUCLEOTIDE SEQUENCE [LARGE SCALE GENOMIC DNA]</scope>
    <source>
        <strain evidence="1 2">W115</strain>
    </source>
</reference>
<dbReference type="RefSeq" id="WP_317054953.1">
    <property type="nucleotide sequence ID" value="NZ_CP146606.1"/>
</dbReference>
<evidence type="ECO:0000313" key="1">
    <source>
        <dbReference type="EMBL" id="WYK18268.1"/>
    </source>
</evidence>
<dbReference type="InterPro" id="IPR029033">
    <property type="entry name" value="His_PPase_superfam"/>
</dbReference>
<organism evidence="1 2">
    <name type="scientific">Roseovarius rhodophyticola</name>
    <dbReference type="NCBI Taxonomy" id="3080827"/>
    <lineage>
        <taxon>Bacteria</taxon>
        <taxon>Pseudomonadati</taxon>
        <taxon>Pseudomonadota</taxon>
        <taxon>Alphaproteobacteria</taxon>
        <taxon>Rhodobacterales</taxon>
        <taxon>Roseobacteraceae</taxon>
        <taxon>Roseovarius</taxon>
    </lineage>
</organism>
<evidence type="ECO:0000313" key="2">
    <source>
        <dbReference type="Proteomes" id="UP001281305"/>
    </source>
</evidence>
<dbReference type="Gene3D" id="3.40.50.1240">
    <property type="entry name" value="Phosphoglycerate mutase-like"/>
    <property type="match status" value="1"/>
</dbReference>
<dbReference type="InterPro" id="IPR001345">
    <property type="entry name" value="PG/BPGM_mutase_AS"/>
</dbReference>
<dbReference type="CDD" id="cd07067">
    <property type="entry name" value="HP_PGM_like"/>
    <property type="match status" value="1"/>
</dbReference>
<dbReference type="SMART" id="SM00855">
    <property type="entry name" value="PGAM"/>
    <property type="match status" value="1"/>
</dbReference>
<keyword evidence="1" id="KW-0378">Hydrolase</keyword>
<sequence>MPKLQPDQARVPKLPELWVLRHGETEWNRVGRLQGRLDSPLTKTGLSQARTQGNILKHCALTRDTVLVTSPSGRAWRTAEIVNETLGLPVKVETAFTEIDMGAWQGKTVDALAKAHPELPVSEDPNLWKFTAPGGETIEDMSARVQSGLMRLQGPTVIVTHGVTSRLMRCFALGLSPEALSSLEGGQGIVHHVRDGTASILR</sequence>
<dbReference type="EC" id="3.1.3.-" evidence="1"/>
<dbReference type="Pfam" id="PF00300">
    <property type="entry name" value="His_Phos_1"/>
    <property type="match status" value="1"/>
</dbReference>
<dbReference type="PROSITE" id="PS00175">
    <property type="entry name" value="PG_MUTASE"/>
    <property type="match status" value="1"/>
</dbReference>
<dbReference type="InterPro" id="IPR050275">
    <property type="entry name" value="PGM_Phosphatase"/>
</dbReference>
<dbReference type="InterPro" id="IPR013078">
    <property type="entry name" value="His_Pase_superF_clade-1"/>
</dbReference>
<dbReference type="Proteomes" id="UP001281305">
    <property type="component" value="Chromosome"/>
</dbReference>